<sequence>MSELKLKVGGVYKSREGEEVRIVHHTVGLVYSFLGDNGQAYKENGDYWFKRHSRDLIEEVTSTPKTERSVSQLNPIKDGGPAFAIHGFYVNGDVSSFGETICHNGMSLRDYFAAKALPSIYNTGVGELSEYEIAHDCYRMADAMLAAREERRGS</sequence>
<evidence type="ECO:0000313" key="1">
    <source>
        <dbReference type="EMBL" id="MBK1883680.1"/>
    </source>
</evidence>
<reference evidence="1" key="1">
    <citation type="submission" date="2021-01" db="EMBL/GenBank/DDBJ databases">
        <title>Modified the classification status of verrucomicrobia.</title>
        <authorList>
            <person name="Feng X."/>
        </authorList>
    </citation>
    <scope>NUCLEOTIDE SEQUENCE</scope>
    <source>
        <strain evidence="1">KCTC 22041</strain>
    </source>
</reference>
<protein>
    <submittedName>
        <fullName evidence="1">Uncharacterized protein</fullName>
    </submittedName>
</protein>
<name>A0A934S986_9BACT</name>
<evidence type="ECO:0000313" key="2">
    <source>
        <dbReference type="Proteomes" id="UP000603141"/>
    </source>
</evidence>
<organism evidence="1 2">
    <name type="scientific">Luteolibacter pohnpeiensis</name>
    <dbReference type="NCBI Taxonomy" id="454153"/>
    <lineage>
        <taxon>Bacteria</taxon>
        <taxon>Pseudomonadati</taxon>
        <taxon>Verrucomicrobiota</taxon>
        <taxon>Verrucomicrobiia</taxon>
        <taxon>Verrucomicrobiales</taxon>
        <taxon>Verrucomicrobiaceae</taxon>
        <taxon>Luteolibacter</taxon>
    </lineage>
</organism>
<dbReference type="RefSeq" id="WP_200272072.1">
    <property type="nucleotide sequence ID" value="NZ_JAENIJ010000025.1"/>
</dbReference>
<gene>
    <name evidence="1" type="ORF">JIN85_14780</name>
</gene>
<comment type="caution">
    <text evidence="1">The sequence shown here is derived from an EMBL/GenBank/DDBJ whole genome shotgun (WGS) entry which is preliminary data.</text>
</comment>
<dbReference type="EMBL" id="JAENIJ010000025">
    <property type="protein sequence ID" value="MBK1883680.1"/>
    <property type="molecule type" value="Genomic_DNA"/>
</dbReference>
<accession>A0A934S986</accession>
<proteinExistence type="predicted"/>
<keyword evidence="2" id="KW-1185">Reference proteome</keyword>
<dbReference type="AlphaFoldDB" id="A0A934S986"/>
<dbReference type="Proteomes" id="UP000603141">
    <property type="component" value="Unassembled WGS sequence"/>
</dbReference>